<gene>
    <name evidence="2" type="ORF">KK1_022790</name>
</gene>
<dbReference type="OMA" id="YIATYFT"/>
<keyword evidence="3" id="KW-1185">Reference proteome</keyword>
<dbReference type="PANTHER" id="PTHR37610">
    <property type="entry name" value="CCHC-TYPE DOMAIN-CONTAINING PROTEIN"/>
    <property type="match status" value="1"/>
</dbReference>
<name>A0A151T006_CAJCA</name>
<dbReference type="InterPro" id="IPR029472">
    <property type="entry name" value="Copia-like_N"/>
</dbReference>
<proteinExistence type="predicted"/>
<dbReference type="Proteomes" id="UP000075243">
    <property type="component" value="Chromosome 9"/>
</dbReference>
<protein>
    <recommendedName>
        <fullName evidence="1">Retrotransposon Copia-like N-terminal domain-containing protein</fullName>
    </recommendedName>
</protein>
<dbReference type="Pfam" id="PF14244">
    <property type="entry name" value="Retrotran_gag_3"/>
    <property type="match status" value="1"/>
</dbReference>
<accession>A0A151T006</accession>
<dbReference type="EMBL" id="CM003611">
    <property type="protein sequence ID" value="KYP60386.1"/>
    <property type="molecule type" value="Genomic_DNA"/>
</dbReference>
<dbReference type="Gramene" id="C.cajan_22135.t">
    <property type="protein sequence ID" value="C.cajan_22135.t.cds1"/>
    <property type="gene ID" value="C.cajan_22135"/>
</dbReference>
<evidence type="ECO:0000259" key="1">
    <source>
        <dbReference type="Pfam" id="PF14244"/>
    </source>
</evidence>
<organism evidence="2 3">
    <name type="scientific">Cajanus cajan</name>
    <name type="common">Pigeon pea</name>
    <name type="synonym">Cajanus indicus</name>
    <dbReference type="NCBI Taxonomy" id="3821"/>
    <lineage>
        <taxon>Eukaryota</taxon>
        <taxon>Viridiplantae</taxon>
        <taxon>Streptophyta</taxon>
        <taxon>Embryophyta</taxon>
        <taxon>Tracheophyta</taxon>
        <taxon>Spermatophyta</taxon>
        <taxon>Magnoliopsida</taxon>
        <taxon>eudicotyledons</taxon>
        <taxon>Gunneridae</taxon>
        <taxon>Pentapetalae</taxon>
        <taxon>rosids</taxon>
        <taxon>fabids</taxon>
        <taxon>Fabales</taxon>
        <taxon>Fabaceae</taxon>
        <taxon>Papilionoideae</taxon>
        <taxon>50 kb inversion clade</taxon>
        <taxon>NPAAA clade</taxon>
        <taxon>indigoferoid/millettioid clade</taxon>
        <taxon>Phaseoleae</taxon>
        <taxon>Cajanus</taxon>
    </lineage>
</organism>
<reference evidence="2 3" key="1">
    <citation type="journal article" date="2012" name="Nat. Biotechnol.">
        <title>Draft genome sequence of pigeonpea (Cajanus cajan), an orphan legume crop of resource-poor farmers.</title>
        <authorList>
            <person name="Varshney R.K."/>
            <person name="Chen W."/>
            <person name="Li Y."/>
            <person name="Bharti A.K."/>
            <person name="Saxena R.K."/>
            <person name="Schlueter J.A."/>
            <person name="Donoghue M.T."/>
            <person name="Azam S."/>
            <person name="Fan G."/>
            <person name="Whaley A.M."/>
            <person name="Farmer A.D."/>
            <person name="Sheridan J."/>
            <person name="Iwata A."/>
            <person name="Tuteja R."/>
            <person name="Penmetsa R.V."/>
            <person name="Wu W."/>
            <person name="Upadhyaya H.D."/>
            <person name="Yang S.P."/>
            <person name="Shah T."/>
            <person name="Saxena K.B."/>
            <person name="Michael T."/>
            <person name="McCombie W.R."/>
            <person name="Yang B."/>
            <person name="Zhang G."/>
            <person name="Yang H."/>
            <person name="Wang J."/>
            <person name="Spillane C."/>
            <person name="Cook D.R."/>
            <person name="May G.D."/>
            <person name="Xu X."/>
            <person name="Jackson S.A."/>
        </authorList>
    </citation>
    <scope>NUCLEOTIDE SEQUENCE [LARGE SCALE GENOMIC DNA]</scope>
    <source>
        <strain evidence="3">cv. Asha</strain>
    </source>
</reference>
<dbReference type="PANTHER" id="PTHR37610:SF55">
    <property type="entry name" value="RETROTRANSPOSON COPIA-LIKE N-TERMINAL DOMAIN-CONTAINING PROTEIN"/>
    <property type="match status" value="1"/>
</dbReference>
<feature type="domain" description="Retrotransposon Copia-like N-terminal" evidence="1">
    <location>
        <begin position="31"/>
        <end position="75"/>
    </location>
</feature>
<dbReference type="AlphaFoldDB" id="A0A151T006"/>
<evidence type="ECO:0000313" key="3">
    <source>
        <dbReference type="Proteomes" id="UP000075243"/>
    </source>
</evidence>
<sequence length="166" mass="19093">MDEKNDKQEVQISSQSDPSLNVHSPYYLHLGENPAIALVSPVLDSSNYNSCSRLMITALSAKNKSEFVDGTIRRPTPDHSLYSTWKRCNNMVVSWLVHSISPPIRQSVLWMDDARDIWKDLKSRYSQGDLLRISDLQQQMASIRQGGRFVSEYFTKLRVIWDEVES</sequence>
<evidence type="ECO:0000313" key="2">
    <source>
        <dbReference type="EMBL" id="KYP60386.1"/>
    </source>
</evidence>